<gene>
    <name evidence="2" type="ORF">EUTSA_v10002272mg</name>
</gene>
<organism evidence="2 3">
    <name type="scientific">Eutrema salsugineum</name>
    <name type="common">Saltwater cress</name>
    <name type="synonym">Sisymbrium salsugineum</name>
    <dbReference type="NCBI Taxonomy" id="72664"/>
    <lineage>
        <taxon>Eukaryota</taxon>
        <taxon>Viridiplantae</taxon>
        <taxon>Streptophyta</taxon>
        <taxon>Embryophyta</taxon>
        <taxon>Tracheophyta</taxon>
        <taxon>Spermatophyta</taxon>
        <taxon>Magnoliopsida</taxon>
        <taxon>eudicotyledons</taxon>
        <taxon>Gunneridae</taxon>
        <taxon>Pentapetalae</taxon>
        <taxon>rosids</taxon>
        <taxon>malvids</taxon>
        <taxon>Brassicales</taxon>
        <taxon>Brassicaceae</taxon>
        <taxon>Eutremeae</taxon>
        <taxon>Eutrema</taxon>
    </lineage>
</organism>
<name>V4M1Y9_EUTSA</name>
<keyword evidence="1" id="KW-0732">Signal</keyword>
<keyword evidence="3" id="KW-1185">Reference proteome</keyword>
<dbReference type="OMA" id="KSRDKCD"/>
<dbReference type="KEGG" id="eus:EUTSA_v10002272mg"/>
<feature type="chain" id="PRO_5004724344" description="Embryo surrounding factor 1 brassicaceae domain-containing protein" evidence="1">
    <location>
        <begin position="25"/>
        <end position="93"/>
    </location>
</feature>
<accession>V4M1Y9</accession>
<evidence type="ECO:0000313" key="3">
    <source>
        <dbReference type="Proteomes" id="UP000030689"/>
    </source>
</evidence>
<dbReference type="Proteomes" id="UP000030689">
    <property type="component" value="Unassembled WGS sequence"/>
</dbReference>
<sequence length="93" mass="10544">MKSISLKLLLLVSLLVAVFRQNIAVPIYCTTNEDCRRVCHCDAAYCDIRRNQCYFGLNAINTIDDCPSKQHCIPEDKNCGRGRGGFPPRRLKL</sequence>
<evidence type="ECO:0000256" key="1">
    <source>
        <dbReference type="SAM" id="SignalP"/>
    </source>
</evidence>
<protein>
    <recommendedName>
        <fullName evidence="4">Embryo surrounding factor 1 brassicaceae domain-containing protein</fullName>
    </recommendedName>
</protein>
<evidence type="ECO:0008006" key="4">
    <source>
        <dbReference type="Google" id="ProtNLM"/>
    </source>
</evidence>
<dbReference type="EMBL" id="KI517398">
    <property type="protein sequence ID" value="ESQ50144.1"/>
    <property type="molecule type" value="Genomic_DNA"/>
</dbReference>
<reference evidence="2 3" key="1">
    <citation type="journal article" date="2013" name="Front. Plant Sci.">
        <title>The Reference Genome of the Halophytic Plant Eutrema salsugineum.</title>
        <authorList>
            <person name="Yang R."/>
            <person name="Jarvis D.E."/>
            <person name="Chen H."/>
            <person name="Beilstein M.A."/>
            <person name="Grimwood J."/>
            <person name="Jenkins J."/>
            <person name="Shu S."/>
            <person name="Prochnik S."/>
            <person name="Xin M."/>
            <person name="Ma C."/>
            <person name="Schmutz J."/>
            <person name="Wing R.A."/>
            <person name="Mitchell-Olds T."/>
            <person name="Schumaker K.S."/>
            <person name="Wang X."/>
        </authorList>
    </citation>
    <scope>NUCLEOTIDE SEQUENCE [LARGE SCALE GENOMIC DNA]</scope>
</reference>
<feature type="signal peptide" evidence="1">
    <location>
        <begin position="1"/>
        <end position="24"/>
    </location>
</feature>
<evidence type="ECO:0000313" key="2">
    <source>
        <dbReference type="EMBL" id="ESQ50144.1"/>
    </source>
</evidence>
<dbReference type="Gramene" id="ESQ50144">
    <property type="protein sequence ID" value="ESQ50144"/>
    <property type="gene ID" value="EUTSA_v10002272mg"/>
</dbReference>
<dbReference type="AlphaFoldDB" id="V4M1Y9"/>
<proteinExistence type="predicted"/>